<feature type="domain" description="G5" evidence="3">
    <location>
        <begin position="211"/>
        <end position="291"/>
    </location>
</feature>
<organism evidence="5 6">
    <name type="scientific">Thermoanaerobacterium thermosaccharolyticum</name>
    <name type="common">Clostridium thermosaccharolyticum</name>
    <dbReference type="NCBI Taxonomy" id="1517"/>
    <lineage>
        <taxon>Bacteria</taxon>
        <taxon>Bacillati</taxon>
        <taxon>Bacillota</taxon>
        <taxon>Clostridia</taxon>
        <taxon>Thermoanaerobacterales</taxon>
        <taxon>Thermoanaerobacteraceae</taxon>
        <taxon>Thermoanaerobacterium</taxon>
    </lineage>
</organism>
<feature type="transmembrane region" description="Helical" evidence="2">
    <location>
        <begin position="24"/>
        <end position="41"/>
    </location>
</feature>
<dbReference type="InterPro" id="IPR016047">
    <property type="entry name" value="M23ase_b-sheet_dom"/>
</dbReference>
<keyword evidence="2" id="KW-0472">Membrane</keyword>
<dbReference type="Proteomes" id="UP000214975">
    <property type="component" value="Chromosome"/>
</dbReference>
<dbReference type="Gene3D" id="2.70.70.10">
    <property type="entry name" value="Glucose Permease (Domain IIA)"/>
    <property type="match status" value="1"/>
</dbReference>
<evidence type="ECO:0000256" key="2">
    <source>
        <dbReference type="SAM" id="Phobius"/>
    </source>
</evidence>
<evidence type="ECO:0000259" key="4">
    <source>
        <dbReference type="PROSITE" id="PS51782"/>
    </source>
</evidence>
<dbReference type="PANTHER" id="PTHR21666:SF270">
    <property type="entry name" value="MUREIN HYDROLASE ACTIVATOR ENVC"/>
    <property type="match status" value="1"/>
</dbReference>
<dbReference type="InterPro" id="IPR018392">
    <property type="entry name" value="LysM"/>
</dbReference>
<keyword evidence="1" id="KW-0732">Signal</keyword>
<dbReference type="InterPro" id="IPR050570">
    <property type="entry name" value="Cell_wall_metabolism_enzyme"/>
</dbReference>
<protein>
    <submittedName>
        <fullName evidence="5">Peptidase M23</fullName>
    </submittedName>
</protein>
<dbReference type="AlphaFoldDB" id="A0A223HXZ7"/>
<gene>
    <name evidence="5" type="ORF">Thert_01277</name>
</gene>
<dbReference type="SUPFAM" id="SSF54106">
    <property type="entry name" value="LysM domain"/>
    <property type="match status" value="1"/>
</dbReference>
<dbReference type="CDD" id="cd00118">
    <property type="entry name" value="LysM"/>
    <property type="match status" value="1"/>
</dbReference>
<dbReference type="Gene3D" id="3.10.350.10">
    <property type="entry name" value="LysM domain"/>
    <property type="match status" value="1"/>
</dbReference>
<dbReference type="InterPro" id="IPR011055">
    <property type="entry name" value="Dup_hybrid_motif"/>
</dbReference>
<evidence type="ECO:0000313" key="5">
    <source>
        <dbReference type="EMBL" id="AST57356.1"/>
    </source>
</evidence>
<dbReference type="SMART" id="SM01208">
    <property type="entry name" value="G5"/>
    <property type="match status" value="1"/>
</dbReference>
<dbReference type="CDD" id="cd12797">
    <property type="entry name" value="M23_peptidase"/>
    <property type="match status" value="1"/>
</dbReference>
<dbReference type="PROSITE" id="PS51109">
    <property type="entry name" value="G5"/>
    <property type="match status" value="1"/>
</dbReference>
<evidence type="ECO:0000313" key="6">
    <source>
        <dbReference type="Proteomes" id="UP000214975"/>
    </source>
</evidence>
<evidence type="ECO:0000259" key="3">
    <source>
        <dbReference type="PROSITE" id="PS51109"/>
    </source>
</evidence>
<evidence type="ECO:0000256" key="1">
    <source>
        <dbReference type="ARBA" id="ARBA00022729"/>
    </source>
</evidence>
<sequence length="421" mass="46982">MDNEGKSNPFSCGIMKNTAIKRRCIFVVSLGILFAIAFKYIDNDKSAYSYVCVENGYNTSYITNAKSEKENLITYLNTVNNKNLRIEKPTAITVDGLYVVALKSKKDALEALKITLDKYKRGSIKAYFKNDVRLMEVDTPTANLKTIEEAVKDLEGKSRSVTYVVKDNDTLWSISRKFNVTLNDIYNLNPGISQRIYPGELLKIKESKPLLTIVTEKKSVYMEDIPYETVTQKDDKMFINDSKVLVRGKTGSKIVTAILKYYNGEIVNKNVINENVVSEPVNEVIAVGDEPLPVTYATGNFIYPVRGHITITSRYGQRWGRLHAGIDIAASIGDPIYAADGGTVIFSGWESGYGYLVKIDHGNGYVTYYGHASKLIVKKGDKVYKGQEIALVGMTGNTTGPHVHFEVRKNGVPVNPQIYLK</sequence>
<proteinExistence type="predicted"/>
<dbReference type="GO" id="GO:0004222">
    <property type="term" value="F:metalloendopeptidase activity"/>
    <property type="evidence" value="ECO:0007669"/>
    <property type="project" value="TreeGrafter"/>
</dbReference>
<reference evidence="5 6" key="1">
    <citation type="submission" date="2016-08" db="EMBL/GenBank/DDBJ databases">
        <title>A novel genetic cassette of butanologenic Thermoanaerobacterium thermosaccharolyticum that directly convert cellulose to butanol.</title>
        <authorList>
            <person name="Li T."/>
            <person name="He J."/>
        </authorList>
    </citation>
    <scope>NUCLEOTIDE SEQUENCE [LARGE SCALE GENOMIC DNA]</scope>
    <source>
        <strain evidence="5 6">TG57</strain>
    </source>
</reference>
<dbReference type="Pfam" id="PF07501">
    <property type="entry name" value="G5"/>
    <property type="match status" value="1"/>
</dbReference>
<dbReference type="PROSITE" id="PS51782">
    <property type="entry name" value="LYSM"/>
    <property type="match status" value="1"/>
</dbReference>
<name>A0A223HXZ7_THETR</name>
<dbReference type="InterPro" id="IPR036779">
    <property type="entry name" value="LysM_dom_sf"/>
</dbReference>
<dbReference type="SMART" id="SM00257">
    <property type="entry name" value="LysM"/>
    <property type="match status" value="1"/>
</dbReference>
<feature type="domain" description="LysM" evidence="4">
    <location>
        <begin position="161"/>
        <end position="204"/>
    </location>
</feature>
<dbReference type="InterPro" id="IPR011098">
    <property type="entry name" value="G5_dom"/>
</dbReference>
<dbReference type="EMBL" id="CP016893">
    <property type="protein sequence ID" value="AST57356.1"/>
    <property type="molecule type" value="Genomic_DNA"/>
</dbReference>
<dbReference type="Pfam" id="PF01551">
    <property type="entry name" value="Peptidase_M23"/>
    <property type="match status" value="1"/>
</dbReference>
<dbReference type="Pfam" id="PF01476">
    <property type="entry name" value="LysM"/>
    <property type="match status" value="1"/>
</dbReference>
<dbReference type="RefSeq" id="WP_094397196.1">
    <property type="nucleotide sequence ID" value="NZ_CP016893.1"/>
</dbReference>
<keyword evidence="2" id="KW-1133">Transmembrane helix</keyword>
<dbReference type="PANTHER" id="PTHR21666">
    <property type="entry name" value="PEPTIDASE-RELATED"/>
    <property type="match status" value="1"/>
</dbReference>
<accession>A0A223HXZ7</accession>
<dbReference type="Gene3D" id="2.20.230.10">
    <property type="entry name" value="Resuscitation-promoting factor rpfb"/>
    <property type="match status" value="1"/>
</dbReference>
<dbReference type="SUPFAM" id="SSF51261">
    <property type="entry name" value="Duplicated hybrid motif"/>
    <property type="match status" value="1"/>
</dbReference>
<keyword evidence="2" id="KW-0812">Transmembrane</keyword>